<evidence type="ECO:0000259" key="2">
    <source>
        <dbReference type="PROSITE" id="PS51977"/>
    </source>
</evidence>
<dbReference type="SMART" id="SM00773">
    <property type="entry name" value="WGR"/>
    <property type="match status" value="1"/>
</dbReference>
<dbReference type="PANTHER" id="PTHR30634">
    <property type="entry name" value="OUTER MEMBRANE LOLAB LIPOPROTEIN INSERTION APPARATUS"/>
    <property type="match status" value="1"/>
</dbReference>
<dbReference type="PANTHER" id="PTHR30634:SF13">
    <property type="entry name" value="PROTEIN YEHF"/>
    <property type="match status" value="1"/>
</dbReference>
<dbReference type="EMBL" id="FOHV01000011">
    <property type="protein sequence ID" value="SET20863.1"/>
    <property type="molecule type" value="Genomic_DNA"/>
</dbReference>
<organism evidence="3 4">
    <name type="scientific">Thorsellia anophelis DSM 18579</name>
    <dbReference type="NCBI Taxonomy" id="1123402"/>
    <lineage>
        <taxon>Bacteria</taxon>
        <taxon>Pseudomonadati</taxon>
        <taxon>Pseudomonadota</taxon>
        <taxon>Gammaproteobacteria</taxon>
        <taxon>Enterobacterales</taxon>
        <taxon>Thorselliaceae</taxon>
        <taxon>Thorsellia</taxon>
    </lineage>
</organism>
<dbReference type="GO" id="GO:0003677">
    <property type="term" value="F:DNA binding"/>
    <property type="evidence" value="ECO:0007669"/>
    <property type="project" value="UniProtKB-KW"/>
</dbReference>
<evidence type="ECO:0000313" key="4">
    <source>
        <dbReference type="Proteomes" id="UP000242642"/>
    </source>
</evidence>
<dbReference type="InterPro" id="IPR036930">
    <property type="entry name" value="WGR_dom_sf"/>
</dbReference>
<dbReference type="Pfam" id="PF05406">
    <property type="entry name" value="WGR"/>
    <property type="match status" value="1"/>
</dbReference>
<dbReference type="RefSeq" id="WP_093319650.1">
    <property type="nucleotide sequence ID" value="NZ_FOHV01000011.1"/>
</dbReference>
<dbReference type="PROSITE" id="PS51977">
    <property type="entry name" value="WGR"/>
    <property type="match status" value="1"/>
</dbReference>
<dbReference type="InterPro" id="IPR008893">
    <property type="entry name" value="WGR_domain"/>
</dbReference>
<accession>A0A1I0CMJ1</accession>
<feature type="region of interest" description="Disordered" evidence="1">
    <location>
        <begin position="89"/>
        <end position="115"/>
    </location>
</feature>
<evidence type="ECO:0000256" key="1">
    <source>
        <dbReference type="SAM" id="MobiDB-lite"/>
    </source>
</evidence>
<keyword evidence="4" id="KW-1185">Reference proteome</keyword>
<dbReference type="SUPFAM" id="SSF142921">
    <property type="entry name" value="WGR domain-like"/>
    <property type="match status" value="1"/>
</dbReference>
<feature type="domain" description="WGR" evidence="2">
    <location>
        <begin position="1"/>
        <end position="77"/>
    </location>
</feature>
<dbReference type="InterPro" id="IPR049809">
    <property type="entry name" value="YehF/YfeS-like_WGR"/>
</dbReference>
<reference evidence="4" key="1">
    <citation type="submission" date="2016-10" db="EMBL/GenBank/DDBJ databases">
        <authorList>
            <person name="Varghese N."/>
            <person name="Submissions S."/>
        </authorList>
    </citation>
    <scope>NUCLEOTIDE SEQUENCE [LARGE SCALE GENOMIC DNA]</scope>
    <source>
        <strain evidence="4">DSM 18579</strain>
    </source>
</reference>
<dbReference type="Pfam" id="PF13569">
    <property type="entry name" value="DUF4132"/>
    <property type="match status" value="1"/>
</dbReference>
<dbReference type="Proteomes" id="UP000242642">
    <property type="component" value="Unassembled WGS sequence"/>
</dbReference>
<proteinExistence type="predicted"/>
<dbReference type="InterPro" id="IPR050458">
    <property type="entry name" value="LolB"/>
</dbReference>
<dbReference type="Gene3D" id="2.20.140.10">
    <property type="entry name" value="WGR domain"/>
    <property type="match status" value="1"/>
</dbReference>
<dbReference type="STRING" id="1123402.SAMN02583745_01690"/>
<gene>
    <name evidence="3" type="ORF">SAMN02583745_01690</name>
</gene>
<protein>
    <submittedName>
        <fullName evidence="3">WGR domain-containing protein, predicted DNA-binding domain in MolR</fullName>
    </submittedName>
</protein>
<name>A0A1I0CMJ1_9GAMM</name>
<keyword evidence="3" id="KW-0238">DNA-binding</keyword>
<dbReference type="OrthoDB" id="8859114at2"/>
<evidence type="ECO:0000313" key="3">
    <source>
        <dbReference type="EMBL" id="SET20863.1"/>
    </source>
</evidence>
<dbReference type="CDD" id="cd07996">
    <property type="entry name" value="WGR_MMR_like"/>
    <property type="match status" value="1"/>
</dbReference>
<sequence length="1307" mass="147835">MRYFELKDSKSNKFWQVEQRESDIYVCWGKIGTKGQEQVKSFEDENKATAYMTKLVKEKTAKGYIELGNETENSSDVTNEAITEPNTSVIKATQKKKQSPKTKSDETAHLPSTTLTTQETLIKAPPKAVMSFDAEINHAHAPWLDNSFQLPESFLSKALPSRTHPAAPQNLNAATSWNELHKLFTLVTTHDVKKLIFDFENTPPEFHAAYQETIKRLNENTLEGSMESDVILFVLITYIASDSFFTYYFPLVRFDNTSMTDFLVAHKGLEYAIDIFLLAQQLEFHINRSDNYSTTFISINRDIICSLGNLSLGGAYTLGELKFRTYLSYAEDATWQSCADKLLKALPTLHPSRQPLISVLLPENKTLSEHLAQTIPMNTPEWCVAWLKLTIPDIKTSERLQNISLFNTLLRDEKVQELALATLFLEQGIEVSDLLKVEPTTEKIITALTYIGTPWAMTRLASDAIKDKAVLPHFRSGIERFPIASIVALAQMSLERNAPLIEMHLNQLLFTHHDIINTLAPWLSLDARELVMKKIEKILAPVIIASDDMLPTFLTSPPWLKKKKAAFNPIDVKMLPIEAEIKLTAQEIEEWLKIPMWGSSYVIEAETNPNQLVKGLGFRSSNIQLFNDALNAINQKNTSKLIELIIQAQGTDSFREINFTYTRYLSDEMALSIWTNCSTFACYNEQYILARFTQAALPGLIRFLNTKIADNVFYWPKILSPELAPIVAKAFCKLKSVKNHARSWLVNNPKLSIIGLIPDAIGKAQEPSNHAKSALRLLKDNGHEALIKTCAQGYDNPDVIKAIEDILSEDPLDLYPSKITKSPSFWAPSTWNRPVLKENGHALSDTAIEHLGTMLRFPVAEGIYEGINQIKHLCEPNSLANFAWDLFNAWLVSGGPSKESWAFNTLGILGNDDTARMLTPLIRSWPGEAQHQRAVNGLEILNQIGSDVALMLLNGIAQKIKFKGLQDKAREKIADIAEARELTVEELEDRIAPNLGLDETGSLTLNFGNRYFLISFDENLKPFVRDSEGNRLKDLPKPKQSDDTELANEATNRYKLLKKDAKTVAMQQILRLELAMCQRRRWTHELFMQFLVNHPLLKYLVQRVVWGTYTVDDESNFGGQLMACFRVAEDGSFTTAEDETFTIPDSPQLRIGIPHALELSDEVSTQFSQLFSDYELLQPFTQLGRETFSLTEEELSSKEITRFAGKEVPTGKILGLNNRGWRRGDAMDGGGITYFSKPINTELSFFLEFEPGMIVGMLDEYPEQTLGNIICNEGKNYWFSEQKTHYFNQLDPILLSELIRDLSQVIS</sequence>
<dbReference type="InterPro" id="IPR025406">
    <property type="entry name" value="DUF4132"/>
</dbReference>